<dbReference type="InterPro" id="IPR013785">
    <property type="entry name" value="Aldolase_TIM"/>
</dbReference>
<evidence type="ECO:0000256" key="2">
    <source>
        <dbReference type="ARBA" id="ARBA00022630"/>
    </source>
</evidence>
<accession>A0ABT2YH88</accession>
<dbReference type="Proteomes" id="UP001209701">
    <property type="component" value="Unassembled WGS sequence"/>
</dbReference>
<comment type="caution">
    <text evidence="7">The sequence shown here is derived from an EMBL/GenBank/DDBJ whole genome shotgun (WGS) entry which is preliminary data.</text>
</comment>
<evidence type="ECO:0000256" key="4">
    <source>
        <dbReference type="ARBA" id="ARBA00023002"/>
    </source>
</evidence>
<comment type="similarity">
    <text evidence="5">Belongs to the FMN-dependent alpha-hydroxy acid dehydrogenase family.</text>
</comment>
<dbReference type="PROSITE" id="PS51349">
    <property type="entry name" value="FMN_HYDROXY_ACID_DH_2"/>
    <property type="match status" value="1"/>
</dbReference>
<dbReference type="CDD" id="cd02809">
    <property type="entry name" value="alpha_hydroxyacid_oxid_FMN"/>
    <property type="match status" value="1"/>
</dbReference>
<protein>
    <submittedName>
        <fullName evidence="7">Alpha-hydroxy-acid oxidizing protein</fullName>
    </submittedName>
</protein>
<dbReference type="InterPro" id="IPR008259">
    <property type="entry name" value="FMN_hydac_DH_AS"/>
</dbReference>
<dbReference type="NCBIfam" id="NF008398">
    <property type="entry name" value="PRK11197.1"/>
    <property type="match status" value="1"/>
</dbReference>
<evidence type="ECO:0000256" key="1">
    <source>
        <dbReference type="ARBA" id="ARBA00001917"/>
    </source>
</evidence>
<dbReference type="InterPro" id="IPR000262">
    <property type="entry name" value="FMN-dep_DH"/>
</dbReference>
<dbReference type="SUPFAM" id="SSF51395">
    <property type="entry name" value="FMN-linked oxidoreductases"/>
    <property type="match status" value="1"/>
</dbReference>
<dbReference type="InterPro" id="IPR037396">
    <property type="entry name" value="FMN_HAD"/>
</dbReference>
<dbReference type="Gene3D" id="3.20.20.70">
    <property type="entry name" value="Aldolase class I"/>
    <property type="match status" value="1"/>
</dbReference>
<dbReference type="Pfam" id="PF01070">
    <property type="entry name" value="FMN_dh"/>
    <property type="match status" value="1"/>
</dbReference>
<evidence type="ECO:0000313" key="7">
    <source>
        <dbReference type="EMBL" id="MCV2369425.1"/>
    </source>
</evidence>
<dbReference type="InterPro" id="IPR012133">
    <property type="entry name" value="Alpha-hydoxy_acid_DH_FMN"/>
</dbReference>
<dbReference type="PANTHER" id="PTHR10578">
    <property type="entry name" value="S -2-HYDROXY-ACID OXIDASE-RELATED"/>
    <property type="match status" value="1"/>
</dbReference>
<dbReference type="PANTHER" id="PTHR10578:SF107">
    <property type="entry name" value="2-HYDROXYACID OXIDASE 1"/>
    <property type="match status" value="1"/>
</dbReference>
<sequence length="382" mass="41656">MPVITCIEDLRILAQKRVPRMFYDYADSGSWTEGTYRANSADFQAIKLRQRVAVNLENRSTATQMIGVDVAMPVAIAPTGLTGMQHADGEILAARAAEKFGIPFTLSTMSICSIEDVAGRTQAPFWFQLYVMKDRAYIERLIDRAKAARCGALVLTLDLQILGQRHKDIKNGLSAPPKPSIANLINLMTKPRWCLGMLGTPRRQFGNIVGHVKGVENMGSLSEWTAQQFDTALNWGDVEWIKKRWGGKLILKGIQDVEDARLAVNSGADALIVSNHGGRQLDGAESSIHALPAIVEAVGKQIEVHMDGGIRSGQDVLKARALGARGTYIGRAFLYGLGAMGEAGVSKALEIIHKELDLTMAFCGHTRIDQVGPGVLLPPRMR</sequence>
<organism evidence="7 8">
    <name type="scientific">Roseateles oligotrophus</name>
    <dbReference type="NCBI Taxonomy" id="1769250"/>
    <lineage>
        <taxon>Bacteria</taxon>
        <taxon>Pseudomonadati</taxon>
        <taxon>Pseudomonadota</taxon>
        <taxon>Betaproteobacteria</taxon>
        <taxon>Burkholderiales</taxon>
        <taxon>Sphaerotilaceae</taxon>
        <taxon>Roseateles</taxon>
    </lineage>
</organism>
<evidence type="ECO:0000259" key="6">
    <source>
        <dbReference type="PROSITE" id="PS51349"/>
    </source>
</evidence>
<dbReference type="PROSITE" id="PS00557">
    <property type="entry name" value="FMN_HYDROXY_ACID_DH_1"/>
    <property type="match status" value="1"/>
</dbReference>
<name>A0ABT2YH88_9BURK</name>
<gene>
    <name evidence="7" type="ORF">LNV07_15195</name>
</gene>
<feature type="domain" description="FMN hydroxy acid dehydrogenase" evidence="6">
    <location>
        <begin position="1"/>
        <end position="381"/>
    </location>
</feature>
<dbReference type="PIRSF" id="PIRSF000138">
    <property type="entry name" value="Al-hdrx_acd_dh"/>
    <property type="match status" value="1"/>
</dbReference>
<keyword evidence="3" id="KW-0288">FMN</keyword>
<dbReference type="RefSeq" id="WP_263572009.1">
    <property type="nucleotide sequence ID" value="NZ_JAJIRN010000006.1"/>
</dbReference>
<evidence type="ECO:0000256" key="5">
    <source>
        <dbReference type="ARBA" id="ARBA00024042"/>
    </source>
</evidence>
<evidence type="ECO:0000313" key="8">
    <source>
        <dbReference type="Proteomes" id="UP001209701"/>
    </source>
</evidence>
<comment type="cofactor">
    <cofactor evidence="1">
        <name>FMN</name>
        <dbReference type="ChEBI" id="CHEBI:58210"/>
    </cofactor>
</comment>
<proteinExistence type="inferred from homology"/>
<keyword evidence="2" id="KW-0285">Flavoprotein</keyword>
<keyword evidence="8" id="KW-1185">Reference proteome</keyword>
<evidence type="ECO:0000256" key="3">
    <source>
        <dbReference type="ARBA" id="ARBA00022643"/>
    </source>
</evidence>
<keyword evidence="4" id="KW-0560">Oxidoreductase</keyword>
<reference evidence="7 8" key="1">
    <citation type="submission" date="2021-11" db="EMBL/GenBank/DDBJ databases">
        <authorList>
            <person name="Liang Q."/>
            <person name="Mou H."/>
            <person name="Liu Z."/>
        </authorList>
    </citation>
    <scope>NUCLEOTIDE SEQUENCE [LARGE SCALE GENOMIC DNA]</scope>
    <source>
        <strain evidence="7 8">CHU3</strain>
    </source>
</reference>
<dbReference type="EMBL" id="JAJIRN010000006">
    <property type="protein sequence ID" value="MCV2369425.1"/>
    <property type="molecule type" value="Genomic_DNA"/>
</dbReference>